<dbReference type="OrthoDB" id="5429634at2759"/>
<keyword evidence="4" id="KW-1185">Reference proteome</keyword>
<keyword evidence="1" id="KW-1133">Transmembrane helix</keyword>
<evidence type="ECO:0000259" key="2">
    <source>
        <dbReference type="Pfam" id="PF20163"/>
    </source>
</evidence>
<feature type="transmembrane region" description="Helical" evidence="1">
    <location>
        <begin position="381"/>
        <end position="403"/>
    </location>
</feature>
<dbReference type="STRING" id="576137.A0A1L7XI05"/>
<name>A0A1L7XI05_9HELO</name>
<protein>
    <recommendedName>
        <fullName evidence="2">DUF6536 domain-containing protein</fullName>
    </recommendedName>
</protein>
<evidence type="ECO:0000256" key="1">
    <source>
        <dbReference type="SAM" id="Phobius"/>
    </source>
</evidence>
<feature type="transmembrane region" description="Helical" evidence="1">
    <location>
        <begin position="20"/>
        <end position="42"/>
    </location>
</feature>
<dbReference type="EMBL" id="FJOG01000027">
    <property type="protein sequence ID" value="CZR64654.1"/>
    <property type="molecule type" value="Genomic_DNA"/>
</dbReference>
<evidence type="ECO:0000313" key="4">
    <source>
        <dbReference type="Proteomes" id="UP000184330"/>
    </source>
</evidence>
<proteinExistence type="predicted"/>
<keyword evidence="1" id="KW-0472">Membrane</keyword>
<feature type="transmembrane region" description="Helical" evidence="1">
    <location>
        <begin position="245"/>
        <end position="268"/>
    </location>
</feature>
<dbReference type="PANTHER" id="PTHR35395">
    <property type="entry name" value="DUF6536 DOMAIN-CONTAINING PROTEIN"/>
    <property type="match status" value="1"/>
</dbReference>
<sequence>MAVGWLTNMKNLVYLPKRRVLLFVVLFLSTWPLHFVWNSIIFSTRQNNLYSIFAVTPDFVSSNNFDDNLNNVDNSGGHSTFRGFDFFGYKGTRRNMSMGDPGYGSKFYTGRSVATEFKSSDFLSFAKGLYQESTNGSMKQLDSATCMKEYSATLLSNSRNLLVVVKTPVSFPANQTARNGSILSAWMCSSVNDSAAILMQEGDMSGPNNRFVSRGGLDLTYDTSKNRTYEVDYCLSETVPEKCQVLFSVYLMGIVLVCNICKFVAILLTTKAFTNPPLVVLGDAVASFLNDLDPTSEGICLTMGPNAELRNMWSAVGRGTWLTLLVLVLAALGFGIAMMYKGSQNLGLQSFSSLSFGSIDPSALVFLYGSTDDPTSDSGWLLLRMVMIANSPQIYFSLLYFLYNRSYTAMLGMVEWTNFALERKSFRVSNPVGIQRSTYWLQLPYLYSVPLLVGSGLVHWILSEAFFLVRIFFFDRAGQQTSPASLSTGINPSGNTLTVPGYSPKAILAAIIVSAIMFAVLVWNEFRAYKSAMPLVVNSSFVISAACHRPDDDADAAYTRVMWGAVSHPDGDLPEHCCITSHKLQPPIVGEHYE</sequence>
<dbReference type="Pfam" id="PF20163">
    <property type="entry name" value="DUF6536"/>
    <property type="match status" value="1"/>
</dbReference>
<evidence type="ECO:0000313" key="3">
    <source>
        <dbReference type="EMBL" id="CZR64654.1"/>
    </source>
</evidence>
<keyword evidence="1" id="KW-0812">Transmembrane</keyword>
<feature type="transmembrane region" description="Helical" evidence="1">
    <location>
        <begin position="351"/>
        <end position="369"/>
    </location>
</feature>
<organism evidence="3 4">
    <name type="scientific">Phialocephala subalpina</name>
    <dbReference type="NCBI Taxonomy" id="576137"/>
    <lineage>
        <taxon>Eukaryota</taxon>
        <taxon>Fungi</taxon>
        <taxon>Dikarya</taxon>
        <taxon>Ascomycota</taxon>
        <taxon>Pezizomycotina</taxon>
        <taxon>Leotiomycetes</taxon>
        <taxon>Helotiales</taxon>
        <taxon>Mollisiaceae</taxon>
        <taxon>Phialocephala</taxon>
        <taxon>Phialocephala fortinii species complex</taxon>
    </lineage>
</organism>
<feature type="transmembrane region" description="Helical" evidence="1">
    <location>
        <begin position="319"/>
        <end position="339"/>
    </location>
</feature>
<feature type="domain" description="DUF6536" evidence="2">
    <location>
        <begin position="7"/>
        <end position="60"/>
    </location>
</feature>
<accession>A0A1L7XI05</accession>
<reference evidence="3 4" key="1">
    <citation type="submission" date="2016-03" db="EMBL/GenBank/DDBJ databases">
        <authorList>
            <person name="Ploux O."/>
        </authorList>
    </citation>
    <scope>NUCLEOTIDE SEQUENCE [LARGE SCALE GENOMIC DNA]</scope>
    <source>
        <strain evidence="3 4">UAMH 11012</strain>
    </source>
</reference>
<dbReference type="AlphaFoldDB" id="A0A1L7XI05"/>
<feature type="transmembrane region" description="Helical" evidence="1">
    <location>
        <begin position="445"/>
        <end position="473"/>
    </location>
</feature>
<dbReference type="InterPro" id="IPR046623">
    <property type="entry name" value="DUF6536"/>
</dbReference>
<feature type="transmembrane region" description="Helical" evidence="1">
    <location>
        <begin position="506"/>
        <end position="523"/>
    </location>
</feature>
<dbReference type="Proteomes" id="UP000184330">
    <property type="component" value="Unassembled WGS sequence"/>
</dbReference>
<gene>
    <name evidence="3" type="ORF">PAC_14552</name>
</gene>
<dbReference type="PANTHER" id="PTHR35395:SF1">
    <property type="entry name" value="DUF6536 DOMAIN-CONTAINING PROTEIN"/>
    <property type="match status" value="1"/>
</dbReference>